<keyword evidence="2" id="KW-1185">Reference proteome</keyword>
<name>A0A7W7M8U6_9ACTN</name>
<dbReference type="AlphaFoldDB" id="A0A7W7M8U6"/>
<organism evidence="1 2">
    <name type="scientific">Actinoplanes octamycinicus</name>
    <dbReference type="NCBI Taxonomy" id="135948"/>
    <lineage>
        <taxon>Bacteria</taxon>
        <taxon>Bacillati</taxon>
        <taxon>Actinomycetota</taxon>
        <taxon>Actinomycetes</taxon>
        <taxon>Micromonosporales</taxon>
        <taxon>Micromonosporaceae</taxon>
        <taxon>Actinoplanes</taxon>
    </lineage>
</organism>
<sequence length="206" mass="22415">MISAVQEKDARRFWRNLEDAVAQTRPGQPVPGLSSIEGSDNSGTVYCVVDLGGDPIRVELFNGWWDTVGPTRVGPAVLDAFRFAREKAGLASLLLRRHRLPRRGPRRRLEVATLMPAFGASDGAAELRRSMVRAADQAEAVLGLVEASRGGRRREVHGPRGLFSVTMDGWQITSAAVIDRVRADDGEALAMDACDALLAACPRKLR</sequence>
<accession>A0A7W7M8U6</accession>
<comment type="caution">
    <text evidence="1">The sequence shown here is derived from an EMBL/GenBank/DDBJ whole genome shotgun (WGS) entry which is preliminary data.</text>
</comment>
<dbReference type="EMBL" id="JACHNB010000001">
    <property type="protein sequence ID" value="MBB4741257.1"/>
    <property type="molecule type" value="Genomic_DNA"/>
</dbReference>
<dbReference type="Proteomes" id="UP000546162">
    <property type="component" value="Unassembled WGS sequence"/>
</dbReference>
<evidence type="ECO:0000313" key="2">
    <source>
        <dbReference type="Proteomes" id="UP000546162"/>
    </source>
</evidence>
<reference evidence="1 2" key="1">
    <citation type="submission" date="2020-08" db="EMBL/GenBank/DDBJ databases">
        <title>Sequencing the genomes of 1000 actinobacteria strains.</title>
        <authorList>
            <person name="Klenk H.-P."/>
        </authorList>
    </citation>
    <scope>NUCLEOTIDE SEQUENCE [LARGE SCALE GENOMIC DNA]</scope>
    <source>
        <strain evidence="1 2">DSM 45809</strain>
    </source>
</reference>
<proteinExistence type="predicted"/>
<protein>
    <submittedName>
        <fullName evidence="1">Uncharacterized protein</fullName>
    </submittedName>
</protein>
<evidence type="ECO:0000313" key="1">
    <source>
        <dbReference type="EMBL" id="MBB4741257.1"/>
    </source>
</evidence>
<gene>
    <name evidence="1" type="ORF">BJY16_004716</name>
</gene>